<sequence>MLSANMIEKGQGKAYTAHHVSSSQNINVQTAESDALKTTSPDIGTGSQDDVFIDSDIYAVADMGVQTAMEFLTADKVIVSHEDADDEKNKEDIIDHLEGNEGESKVKSDPFVQIKEESMPDPDKEKEEEKDDKEIIREQDVIKLEEPANEENISDVIPKKKRARLSRLDQRPSRPMTEVGSPSKAPSKLIYALPLGPADEPPKETLEEFREWIKKGVLKRTSPGKRPPRYNAKYETLDKPHDLGFTAHIGVAFYYLRKKIRQFPKLEQRKVTMVDTFFSAKVGALWSVYQKAPENFDWGSRDSILRIMLGVHVQSGSSWFEVNTLLILIHLADLKHWALVKLDLTNWTIEMYDSLQHEGPHNFKVREGVECMSKFIPLLAERLSLFEFKPREPPGIYPIPVTIMKDIPQQANGGDCEIFTIKNAKCLIEGRDVRYWVIHERMQIFKEWLTCYLWCHAKRKIEQNYKSDDDVDMNF</sequence>
<keyword evidence="3" id="KW-0378">Hydrolase</keyword>
<gene>
    <name evidence="6" type="ORF">TIFTF001_014304</name>
</gene>
<evidence type="ECO:0000256" key="1">
    <source>
        <dbReference type="ARBA" id="ARBA00005234"/>
    </source>
</evidence>
<dbReference type="Pfam" id="PF02902">
    <property type="entry name" value="Peptidase_C48"/>
    <property type="match status" value="1"/>
</dbReference>
<keyword evidence="2" id="KW-0645">Protease</keyword>
<comment type="similarity">
    <text evidence="1">Belongs to the peptidase C48 family.</text>
</comment>
<comment type="caution">
    <text evidence="6">The sequence shown here is derived from an EMBL/GenBank/DDBJ whole genome shotgun (WGS) entry which is preliminary data.</text>
</comment>
<evidence type="ECO:0000256" key="2">
    <source>
        <dbReference type="ARBA" id="ARBA00022670"/>
    </source>
</evidence>
<feature type="region of interest" description="Disordered" evidence="4">
    <location>
        <begin position="97"/>
        <end position="135"/>
    </location>
</feature>
<protein>
    <recommendedName>
        <fullName evidence="5">Ubiquitin-like protease family profile domain-containing protein</fullName>
    </recommendedName>
</protein>
<evidence type="ECO:0000256" key="3">
    <source>
        <dbReference type="ARBA" id="ARBA00022801"/>
    </source>
</evidence>
<evidence type="ECO:0000313" key="7">
    <source>
        <dbReference type="Proteomes" id="UP001187192"/>
    </source>
</evidence>
<feature type="domain" description="Ubiquitin-like protease family profile" evidence="5">
    <location>
        <begin position="227"/>
        <end position="427"/>
    </location>
</feature>
<dbReference type="Proteomes" id="UP001187192">
    <property type="component" value="Unassembled WGS sequence"/>
</dbReference>
<reference evidence="6" key="1">
    <citation type="submission" date="2023-07" db="EMBL/GenBank/DDBJ databases">
        <title>draft genome sequence of fig (Ficus carica).</title>
        <authorList>
            <person name="Takahashi T."/>
            <person name="Nishimura K."/>
        </authorList>
    </citation>
    <scope>NUCLEOTIDE SEQUENCE</scope>
</reference>
<evidence type="ECO:0000256" key="4">
    <source>
        <dbReference type="SAM" id="MobiDB-lite"/>
    </source>
</evidence>
<dbReference type="SUPFAM" id="SSF54001">
    <property type="entry name" value="Cysteine proteinases"/>
    <property type="match status" value="1"/>
</dbReference>
<dbReference type="InterPro" id="IPR003653">
    <property type="entry name" value="Peptidase_C48_C"/>
</dbReference>
<dbReference type="InterPro" id="IPR038765">
    <property type="entry name" value="Papain-like_cys_pep_sf"/>
</dbReference>
<dbReference type="EMBL" id="BTGU01000019">
    <property type="protein sequence ID" value="GMN45108.1"/>
    <property type="molecule type" value="Genomic_DNA"/>
</dbReference>
<dbReference type="GO" id="GO:0008234">
    <property type="term" value="F:cysteine-type peptidase activity"/>
    <property type="evidence" value="ECO:0007669"/>
    <property type="project" value="InterPro"/>
</dbReference>
<evidence type="ECO:0000313" key="6">
    <source>
        <dbReference type="EMBL" id="GMN45108.1"/>
    </source>
</evidence>
<proteinExistence type="inferred from homology"/>
<dbReference type="PROSITE" id="PS50600">
    <property type="entry name" value="ULP_PROTEASE"/>
    <property type="match status" value="1"/>
</dbReference>
<name>A0AA87ZZ94_FICCA</name>
<dbReference type="Gene3D" id="3.40.395.10">
    <property type="entry name" value="Adenoviral Proteinase, Chain A"/>
    <property type="match status" value="1"/>
</dbReference>
<evidence type="ECO:0000259" key="5">
    <source>
        <dbReference type="PROSITE" id="PS50600"/>
    </source>
</evidence>
<keyword evidence="7" id="KW-1185">Reference proteome</keyword>
<organism evidence="6 7">
    <name type="scientific">Ficus carica</name>
    <name type="common">Common fig</name>
    <dbReference type="NCBI Taxonomy" id="3494"/>
    <lineage>
        <taxon>Eukaryota</taxon>
        <taxon>Viridiplantae</taxon>
        <taxon>Streptophyta</taxon>
        <taxon>Embryophyta</taxon>
        <taxon>Tracheophyta</taxon>
        <taxon>Spermatophyta</taxon>
        <taxon>Magnoliopsida</taxon>
        <taxon>eudicotyledons</taxon>
        <taxon>Gunneridae</taxon>
        <taxon>Pentapetalae</taxon>
        <taxon>rosids</taxon>
        <taxon>fabids</taxon>
        <taxon>Rosales</taxon>
        <taxon>Moraceae</taxon>
        <taxon>Ficeae</taxon>
        <taxon>Ficus</taxon>
    </lineage>
</organism>
<dbReference type="GO" id="GO:0006508">
    <property type="term" value="P:proteolysis"/>
    <property type="evidence" value="ECO:0007669"/>
    <property type="project" value="UniProtKB-KW"/>
</dbReference>
<accession>A0AA87ZZ94</accession>
<dbReference type="AlphaFoldDB" id="A0AA87ZZ94"/>